<feature type="transmembrane region" description="Helical" evidence="1">
    <location>
        <begin position="27"/>
        <end position="44"/>
    </location>
</feature>
<evidence type="ECO:0000313" key="3">
    <source>
        <dbReference type="Proteomes" id="UP001396334"/>
    </source>
</evidence>
<keyword evidence="1" id="KW-0812">Transmembrane</keyword>
<keyword evidence="1" id="KW-0472">Membrane</keyword>
<gene>
    <name evidence="2" type="ORF">V6N11_018737</name>
</gene>
<feature type="transmembrane region" description="Helical" evidence="1">
    <location>
        <begin position="50"/>
        <end position="68"/>
    </location>
</feature>
<organism evidence="2 3">
    <name type="scientific">Hibiscus sabdariffa</name>
    <name type="common">roselle</name>
    <dbReference type="NCBI Taxonomy" id="183260"/>
    <lineage>
        <taxon>Eukaryota</taxon>
        <taxon>Viridiplantae</taxon>
        <taxon>Streptophyta</taxon>
        <taxon>Embryophyta</taxon>
        <taxon>Tracheophyta</taxon>
        <taxon>Spermatophyta</taxon>
        <taxon>Magnoliopsida</taxon>
        <taxon>eudicotyledons</taxon>
        <taxon>Gunneridae</taxon>
        <taxon>Pentapetalae</taxon>
        <taxon>rosids</taxon>
        <taxon>malvids</taxon>
        <taxon>Malvales</taxon>
        <taxon>Malvaceae</taxon>
        <taxon>Malvoideae</taxon>
        <taxon>Hibiscus</taxon>
    </lineage>
</organism>
<comment type="caution">
    <text evidence="2">The sequence shown here is derived from an EMBL/GenBank/DDBJ whole genome shotgun (WGS) entry which is preliminary data.</text>
</comment>
<dbReference type="Proteomes" id="UP001396334">
    <property type="component" value="Unassembled WGS sequence"/>
</dbReference>
<evidence type="ECO:0000256" key="1">
    <source>
        <dbReference type="SAM" id="Phobius"/>
    </source>
</evidence>
<protein>
    <submittedName>
        <fullName evidence="2">Uncharacterized protein</fullName>
    </submittedName>
</protein>
<proteinExistence type="predicted"/>
<sequence length="151" mass="17200">MLMVCVIICKQQLDDLTLMETSLRKHFLKSAVCVFQSAIFFGLAYQFYTFVHPVAAVFVFTIAVYTVYSCRIVSMSRPFSVTTDSTCEFSQPTSRKCKCLALVRHCRPCNFGSSLCLFSYLIKFIVTGVVIEHLGVQWLQSMERPLSMCPF</sequence>
<evidence type="ECO:0000313" key="2">
    <source>
        <dbReference type="EMBL" id="KAK9003841.1"/>
    </source>
</evidence>
<dbReference type="EMBL" id="JBBPBN010000032">
    <property type="protein sequence ID" value="KAK9003841.1"/>
    <property type="molecule type" value="Genomic_DNA"/>
</dbReference>
<keyword evidence="3" id="KW-1185">Reference proteome</keyword>
<name>A0ABR2QT06_9ROSI</name>
<reference evidence="2 3" key="1">
    <citation type="journal article" date="2024" name="G3 (Bethesda)">
        <title>Genome assembly of Hibiscus sabdariffa L. provides insights into metabolisms of medicinal natural products.</title>
        <authorList>
            <person name="Kim T."/>
        </authorList>
    </citation>
    <scope>NUCLEOTIDE SEQUENCE [LARGE SCALE GENOMIC DNA]</scope>
    <source>
        <strain evidence="2">TK-2024</strain>
        <tissue evidence="2">Old leaves</tissue>
    </source>
</reference>
<accession>A0ABR2QT06</accession>
<keyword evidence="1" id="KW-1133">Transmembrane helix</keyword>